<dbReference type="PRINTS" id="PR01576">
    <property type="entry name" value="PDEFORMYLASE"/>
</dbReference>
<evidence type="ECO:0000256" key="2">
    <source>
        <dbReference type="HAMAP-Rule" id="MF_00163"/>
    </source>
</evidence>
<comment type="similarity">
    <text evidence="1 2">Belongs to the polypeptide deformylase family.</text>
</comment>
<keyword evidence="2" id="KW-0378">Hydrolase</keyword>
<protein>
    <recommendedName>
        <fullName evidence="2">Peptide deformylase</fullName>
        <shortName evidence="2">PDF</shortName>
        <ecNumber evidence="2">3.5.1.88</ecNumber>
    </recommendedName>
    <alternativeName>
        <fullName evidence="2">Polypeptide deformylase</fullName>
    </alternativeName>
</protein>
<name>A0A0G0B7P7_9BACT</name>
<evidence type="ECO:0000313" key="3">
    <source>
        <dbReference type="EMBL" id="KKP59741.1"/>
    </source>
</evidence>
<dbReference type="GO" id="GO:0046872">
    <property type="term" value="F:metal ion binding"/>
    <property type="evidence" value="ECO:0007669"/>
    <property type="project" value="UniProtKB-KW"/>
</dbReference>
<dbReference type="InterPro" id="IPR036821">
    <property type="entry name" value="Peptide_deformylase_sf"/>
</dbReference>
<dbReference type="GO" id="GO:0042586">
    <property type="term" value="F:peptide deformylase activity"/>
    <property type="evidence" value="ECO:0007669"/>
    <property type="project" value="UniProtKB-UniRule"/>
</dbReference>
<comment type="cofactor">
    <cofactor evidence="2">
        <name>Fe(2+)</name>
        <dbReference type="ChEBI" id="CHEBI:29033"/>
    </cofactor>
    <text evidence="2">Binds 1 Fe(2+) ion.</text>
</comment>
<feature type="binding site" evidence="2">
    <location>
        <position position="99"/>
    </location>
    <ligand>
        <name>Fe cation</name>
        <dbReference type="ChEBI" id="CHEBI:24875"/>
    </ligand>
</feature>
<dbReference type="NCBIfam" id="NF001159">
    <property type="entry name" value="PRK00150.1-3"/>
    <property type="match status" value="1"/>
</dbReference>
<keyword evidence="2" id="KW-0648">Protein biosynthesis</keyword>
<dbReference type="PANTHER" id="PTHR10458">
    <property type="entry name" value="PEPTIDE DEFORMYLASE"/>
    <property type="match status" value="1"/>
</dbReference>
<evidence type="ECO:0000313" key="4">
    <source>
        <dbReference type="Proteomes" id="UP000034176"/>
    </source>
</evidence>
<dbReference type="PIRSF" id="PIRSF004749">
    <property type="entry name" value="Pep_def"/>
    <property type="match status" value="1"/>
</dbReference>
<dbReference type="AlphaFoldDB" id="A0A0G0B7P7"/>
<sequence length="180" mass="20248">MKLIVTVPNKVLIEKAIDVINIDKEIKQIIDRMKTALINSTDPKGVGLAAPQIGKSVRIFLMRPEETDPIKVFINPKIVSQSKILVKGIPDEDAKLEGCLSIPKIWGSVNRHKSVTITYLDETGKLYKQTFTGFESVIIQHEMDHLDGTLFTKRVIEQKGQLYQPTIDDKGQEVLEPIDI</sequence>
<feature type="binding site" evidence="2">
    <location>
        <position position="145"/>
    </location>
    <ligand>
        <name>Fe cation</name>
        <dbReference type="ChEBI" id="CHEBI:24875"/>
    </ligand>
</feature>
<accession>A0A0G0B7P7</accession>
<dbReference type="PANTHER" id="PTHR10458:SF22">
    <property type="entry name" value="PEPTIDE DEFORMYLASE"/>
    <property type="match status" value="1"/>
</dbReference>
<dbReference type="GO" id="GO:0006412">
    <property type="term" value="P:translation"/>
    <property type="evidence" value="ECO:0007669"/>
    <property type="project" value="UniProtKB-UniRule"/>
</dbReference>
<dbReference type="Pfam" id="PF01327">
    <property type="entry name" value="Pep_deformylase"/>
    <property type="match status" value="1"/>
</dbReference>
<comment type="function">
    <text evidence="2">Removes the formyl group from the N-terminal Met of newly synthesized proteins. Requires at least a dipeptide for an efficient rate of reaction. N-terminal L-methionine is a prerequisite for activity but the enzyme has broad specificity at other positions.</text>
</comment>
<dbReference type="EC" id="3.5.1.88" evidence="2"/>
<organism evidence="3 4">
    <name type="scientific">Candidatus Gottesmanbacteria bacterium GW2011_GWA1_34_13</name>
    <dbReference type="NCBI Taxonomy" id="1618434"/>
    <lineage>
        <taxon>Bacteria</taxon>
        <taxon>Candidatus Gottesmaniibacteriota</taxon>
    </lineage>
</organism>
<dbReference type="SUPFAM" id="SSF56420">
    <property type="entry name" value="Peptide deformylase"/>
    <property type="match status" value="1"/>
</dbReference>
<dbReference type="InterPro" id="IPR023635">
    <property type="entry name" value="Peptide_deformylase"/>
</dbReference>
<keyword evidence="2" id="KW-0408">Iron</keyword>
<comment type="catalytic activity">
    <reaction evidence="2">
        <text>N-terminal N-formyl-L-methionyl-[peptide] + H2O = N-terminal L-methionyl-[peptide] + formate</text>
        <dbReference type="Rhea" id="RHEA:24420"/>
        <dbReference type="Rhea" id="RHEA-COMP:10639"/>
        <dbReference type="Rhea" id="RHEA-COMP:10640"/>
        <dbReference type="ChEBI" id="CHEBI:15377"/>
        <dbReference type="ChEBI" id="CHEBI:15740"/>
        <dbReference type="ChEBI" id="CHEBI:49298"/>
        <dbReference type="ChEBI" id="CHEBI:64731"/>
        <dbReference type="EC" id="3.5.1.88"/>
    </reaction>
</comment>
<feature type="active site" evidence="2">
    <location>
        <position position="142"/>
    </location>
</feature>
<dbReference type="NCBIfam" id="TIGR00079">
    <property type="entry name" value="pept_deformyl"/>
    <property type="match status" value="1"/>
</dbReference>
<dbReference type="Gene3D" id="3.90.45.10">
    <property type="entry name" value="Peptide deformylase"/>
    <property type="match status" value="1"/>
</dbReference>
<dbReference type="CDD" id="cd00487">
    <property type="entry name" value="Pep_deformylase"/>
    <property type="match status" value="1"/>
</dbReference>
<proteinExistence type="inferred from homology"/>
<dbReference type="Proteomes" id="UP000034176">
    <property type="component" value="Unassembled WGS sequence"/>
</dbReference>
<keyword evidence="2" id="KW-0479">Metal-binding</keyword>
<comment type="caution">
    <text evidence="3">The sequence shown here is derived from an EMBL/GenBank/DDBJ whole genome shotgun (WGS) entry which is preliminary data.</text>
</comment>
<evidence type="ECO:0000256" key="1">
    <source>
        <dbReference type="ARBA" id="ARBA00010759"/>
    </source>
</evidence>
<dbReference type="PATRIC" id="fig|1618434.3.peg.244"/>
<gene>
    <name evidence="2" type="primary">def</name>
    <name evidence="3" type="ORF">UR52_C0003G0003</name>
</gene>
<dbReference type="EMBL" id="LBPN01000003">
    <property type="protein sequence ID" value="KKP59741.1"/>
    <property type="molecule type" value="Genomic_DNA"/>
</dbReference>
<dbReference type="HAMAP" id="MF_00163">
    <property type="entry name" value="Pep_deformylase"/>
    <property type="match status" value="1"/>
</dbReference>
<feature type="binding site" evidence="2">
    <location>
        <position position="141"/>
    </location>
    <ligand>
        <name>Fe cation</name>
        <dbReference type="ChEBI" id="CHEBI:24875"/>
    </ligand>
</feature>
<dbReference type="STRING" id="1618434.UR52_C0003G0003"/>
<reference evidence="3 4" key="1">
    <citation type="journal article" date="2015" name="Nature">
        <title>rRNA introns, odd ribosomes, and small enigmatic genomes across a large radiation of phyla.</title>
        <authorList>
            <person name="Brown C.T."/>
            <person name="Hug L.A."/>
            <person name="Thomas B.C."/>
            <person name="Sharon I."/>
            <person name="Castelle C.J."/>
            <person name="Singh A."/>
            <person name="Wilkins M.J."/>
            <person name="Williams K.H."/>
            <person name="Banfield J.F."/>
        </authorList>
    </citation>
    <scope>NUCLEOTIDE SEQUENCE [LARGE SCALE GENOMIC DNA]</scope>
</reference>